<dbReference type="InterPro" id="IPR038636">
    <property type="entry name" value="Wzi_sf"/>
</dbReference>
<evidence type="ECO:0000256" key="1">
    <source>
        <dbReference type="SAM" id="SignalP"/>
    </source>
</evidence>
<gene>
    <name evidence="2" type="ORF">BFP71_03555</name>
</gene>
<dbReference type="Pfam" id="PF14052">
    <property type="entry name" value="Caps_assemb_Wzi"/>
    <property type="match status" value="1"/>
</dbReference>
<reference evidence="2 3" key="1">
    <citation type="submission" date="2016-08" db="EMBL/GenBank/DDBJ databases">
        <title>Draft genome of Fabibacter sp. strain SK-8.</title>
        <authorList>
            <person name="Wong S.-K."/>
            <person name="Hamasaki K."/>
            <person name="Yoshizawa S."/>
        </authorList>
    </citation>
    <scope>NUCLEOTIDE SEQUENCE [LARGE SCALE GENOMIC DNA]</scope>
    <source>
        <strain evidence="2 3">SK-8</strain>
    </source>
</reference>
<feature type="chain" id="PRO_5009186002" description="Capsule assembly Wzi family protein" evidence="1">
    <location>
        <begin position="30"/>
        <end position="508"/>
    </location>
</feature>
<evidence type="ECO:0008006" key="4">
    <source>
        <dbReference type="Google" id="ProtNLM"/>
    </source>
</evidence>
<dbReference type="InterPro" id="IPR026950">
    <property type="entry name" value="Caps_assemb_Wzi"/>
</dbReference>
<comment type="caution">
    <text evidence="2">The sequence shown here is derived from an EMBL/GenBank/DDBJ whole genome shotgun (WGS) entry which is preliminary data.</text>
</comment>
<accession>A0A1E5T5V1</accession>
<dbReference type="EMBL" id="MDGQ01000003">
    <property type="protein sequence ID" value="OEK06749.1"/>
    <property type="molecule type" value="Genomic_DNA"/>
</dbReference>
<protein>
    <recommendedName>
        <fullName evidence="4">Capsule assembly Wzi family protein</fullName>
    </recommendedName>
</protein>
<sequence>MFSIDQWKSTVLRALLLTCLALKLSTSQALSQVSSDSLSLSVGTGFYFSGDNAFLPHYIQFGSYGEVDATDVLFVKGDAFYQNKLSKSFDISLGVSFRNDVLSSAYFRAKYRNWRLEIGRVQREVGGTSSGLGTGSLAISNNATPVPMLILGNDDYFSVPFTHDYFKLKGNLAHGWLESARYISKAQLHYKSFHAQVDLSRELGLKVSSGIIHFAQFGGYDPNGVKQPSSFDDYLKVFLGEGIPNPDGTMAGESNAVGNHLGITEITLEKEFGSHNLTLNYQKPFEDEGGIQYISLTDYMISLNWELPAKDIGIRRVQLEMVQSKWQGGPGIPDPTRNIQTIEDNQGYDFGQRDDYYNNYLYRSGWTYNGMVIGNPLFLTYARTLNFFEVYSNHGVAIANNRLWALNLGVSGALTKSIDLKWLFTYSRNFGSYAGLYDGRFSWNGILSDPDFDYPFRPEQTQFYSVIELGIKNIGPTQRGILNIKIAQDFGDMYDLFGLELSYNHRIY</sequence>
<dbReference type="RefSeq" id="WP_069834061.1">
    <property type="nucleotide sequence ID" value="NZ_MDGQ01000003.1"/>
</dbReference>
<evidence type="ECO:0000313" key="3">
    <source>
        <dbReference type="Proteomes" id="UP000095552"/>
    </source>
</evidence>
<evidence type="ECO:0000313" key="2">
    <source>
        <dbReference type="EMBL" id="OEK06749.1"/>
    </source>
</evidence>
<dbReference type="Gene3D" id="2.40.160.130">
    <property type="entry name" value="Capsule assembly protein Wzi"/>
    <property type="match status" value="1"/>
</dbReference>
<dbReference type="OrthoDB" id="596512at2"/>
<keyword evidence="1" id="KW-0732">Signal</keyword>
<proteinExistence type="predicted"/>
<dbReference type="STRING" id="1563681.BFP71_03555"/>
<dbReference type="Proteomes" id="UP000095552">
    <property type="component" value="Unassembled WGS sequence"/>
</dbReference>
<name>A0A1E5T5V1_9BACT</name>
<keyword evidence="3" id="KW-1185">Reference proteome</keyword>
<feature type="signal peptide" evidence="1">
    <location>
        <begin position="1"/>
        <end position="29"/>
    </location>
</feature>
<dbReference type="AlphaFoldDB" id="A0A1E5T5V1"/>
<organism evidence="2 3">
    <name type="scientific">Roseivirga misakiensis</name>
    <dbReference type="NCBI Taxonomy" id="1563681"/>
    <lineage>
        <taxon>Bacteria</taxon>
        <taxon>Pseudomonadati</taxon>
        <taxon>Bacteroidota</taxon>
        <taxon>Cytophagia</taxon>
        <taxon>Cytophagales</taxon>
        <taxon>Roseivirgaceae</taxon>
        <taxon>Roseivirga</taxon>
    </lineage>
</organism>